<protein>
    <submittedName>
        <fullName evidence="1">Uncharacterized protein</fullName>
    </submittedName>
</protein>
<reference evidence="2" key="1">
    <citation type="journal article" date="2023" name="Front. Plant Sci.">
        <title>Chromosomal-level genome assembly of Melastoma candidum provides insights into trichome evolution.</title>
        <authorList>
            <person name="Zhong Y."/>
            <person name="Wu W."/>
            <person name="Sun C."/>
            <person name="Zou P."/>
            <person name="Liu Y."/>
            <person name="Dai S."/>
            <person name="Zhou R."/>
        </authorList>
    </citation>
    <scope>NUCLEOTIDE SEQUENCE [LARGE SCALE GENOMIC DNA]</scope>
</reference>
<evidence type="ECO:0000313" key="2">
    <source>
        <dbReference type="Proteomes" id="UP001057402"/>
    </source>
</evidence>
<sequence length="100" mass="11165">MITPLKHYATFSQSSHILSVDVLSSLYRDKESSKITISCKMHNATEIKLHKDQPGFCDPEQILNQTSGQPSEAVALAPPKKTNPPFSSHFGTRRKQPTKE</sequence>
<name>A0ACB9R5X0_9MYRT</name>
<accession>A0ACB9R5X0</accession>
<evidence type="ECO:0000313" key="1">
    <source>
        <dbReference type="EMBL" id="KAI4374275.1"/>
    </source>
</evidence>
<comment type="caution">
    <text evidence="1">The sequence shown here is derived from an EMBL/GenBank/DDBJ whole genome shotgun (WGS) entry which is preliminary data.</text>
</comment>
<gene>
    <name evidence="1" type="ORF">MLD38_012286</name>
</gene>
<dbReference type="EMBL" id="CM042883">
    <property type="protein sequence ID" value="KAI4374275.1"/>
    <property type="molecule type" value="Genomic_DNA"/>
</dbReference>
<proteinExistence type="predicted"/>
<organism evidence="1 2">
    <name type="scientific">Melastoma candidum</name>
    <dbReference type="NCBI Taxonomy" id="119954"/>
    <lineage>
        <taxon>Eukaryota</taxon>
        <taxon>Viridiplantae</taxon>
        <taxon>Streptophyta</taxon>
        <taxon>Embryophyta</taxon>
        <taxon>Tracheophyta</taxon>
        <taxon>Spermatophyta</taxon>
        <taxon>Magnoliopsida</taxon>
        <taxon>eudicotyledons</taxon>
        <taxon>Gunneridae</taxon>
        <taxon>Pentapetalae</taxon>
        <taxon>rosids</taxon>
        <taxon>malvids</taxon>
        <taxon>Myrtales</taxon>
        <taxon>Melastomataceae</taxon>
        <taxon>Melastomatoideae</taxon>
        <taxon>Melastomateae</taxon>
        <taxon>Melastoma</taxon>
    </lineage>
</organism>
<dbReference type="Proteomes" id="UP001057402">
    <property type="component" value="Chromosome 4"/>
</dbReference>
<keyword evidence="2" id="KW-1185">Reference proteome</keyword>